<feature type="transmembrane region" description="Helical" evidence="1">
    <location>
        <begin position="275"/>
        <end position="296"/>
    </location>
</feature>
<evidence type="ECO:0008006" key="4">
    <source>
        <dbReference type="Google" id="ProtNLM"/>
    </source>
</evidence>
<feature type="transmembrane region" description="Helical" evidence="1">
    <location>
        <begin position="14"/>
        <end position="33"/>
    </location>
</feature>
<reference evidence="2 3" key="1">
    <citation type="submission" date="2024-10" db="EMBL/GenBank/DDBJ databases">
        <authorList>
            <person name="Yibar A."/>
            <person name="Saticioglu I.B."/>
            <person name="Duman M."/>
            <person name="Ajmi N."/>
            <person name="Gurler F."/>
            <person name="Ay H."/>
            <person name="Onuk E."/>
            <person name="Guler S."/>
            <person name="Romalde J.L."/>
        </authorList>
    </citation>
    <scope>NUCLEOTIDE SEQUENCE [LARGE SCALE GENOMIC DNA]</scope>
    <source>
        <strain evidence="2 3">1-TCBS-A</strain>
    </source>
</reference>
<keyword evidence="1" id="KW-0812">Transmembrane</keyword>
<evidence type="ECO:0000313" key="3">
    <source>
        <dbReference type="Proteomes" id="UP001607221"/>
    </source>
</evidence>
<proteinExistence type="predicted"/>
<accession>A0ABW7J9X0</accession>
<comment type="caution">
    <text evidence="2">The sequence shown here is derived from an EMBL/GenBank/DDBJ whole genome shotgun (WGS) entry which is preliminary data.</text>
</comment>
<keyword evidence="1" id="KW-1133">Transmembrane helix</keyword>
<feature type="transmembrane region" description="Helical" evidence="1">
    <location>
        <begin position="93"/>
        <end position="120"/>
    </location>
</feature>
<feature type="transmembrane region" description="Helical" evidence="1">
    <location>
        <begin position="54"/>
        <end position="73"/>
    </location>
</feature>
<sequence>MMQNKAIRYNIKNLFIQFYIILPFLFYLPPYLLSLESGGVSLHFYKTFYIEESYFFRMLVGHVFLGIFTYKFLSLFNFELVFLNKKSVLSDMLIVLLFIASFTINIGYIQMLVLPLLYILYSRRRPYTFTFILLFLVAFVQLVYGEDRFPVIQVALLAFIPYISRISSAKLFLYGLLVVFGLVFVLQPLRSGHLPFVGTSVFTDLAYFYQHLQPIYIGGYLLMEQDFSFLHLVAESVPFLKSVFGFESVIDTIGKVGLTSDVYESGTRHGSNSSLFFSFYGFFILFTGISLLAMSAKFVKWRVFSNAIVLYFIVQGPYFVRRSFGTFLIDFVSVFICACVVVLIMQLFRKNKEKNTTI</sequence>
<evidence type="ECO:0000313" key="2">
    <source>
        <dbReference type="EMBL" id="MFH0272493.1"/>
    </source>
</evidence>
<dbReference type="Proteomes" id="UP001607221">
    <property type="component" value="Unassembled WGS sequence"/>
</dbReference>
<feature type="transmembrane region" description="Helical" evidence="1">
    <location>
        <begin position="127"/>
        <end position="143"/>
    </location>
</feature>
<keyword evidence="1" id="KW-0472">Membrane</keyword>
<dbReference type="RefSeq" id="WP_171375108.1">
    <property type="nucleotide sequence ID" value="NZ_JBIHSE010000001.1"/>
</dbReference>
<name>A0ABW7J9X0_9VIBR</name>
<keyword evidence="3" id="KW-1185">Reference proteome</keyword>
<feature type="transmembrane region" description="Helical" evidence="1">
    <location>
        <begin position="326"/>
        <end position="348"/>
    </location>
</feature>
<feature type="transmembrane region" description="Helical" evidence="1">
    <location>
        <begin position="171"/>
        <end position="189"/>
    </location>
</feature>
<organism evidence="2 3">
    <name type="scientific">Vibrio jasicida</name>
    <dbReference type="NCBI Taxonomy" id="766224"/>
    <lineage>
        <taxon>Bacteria</taxon>
        <taxon>Pseudomonadati</taxon>
        <taxon>Pseudomonadota</taxon>
        <taxon>Gammaproteobacteria</taxon>
        <taxon>Vibrionales</taxon>
        <taxon>Vibrionaceae</taxon>
        <taxon>Vibrio</taxon>
    </lineage>
</organism>
<feature type="transmembrane region" description="Helical" evidence="1">
    <location>
        <begin position="303"/>
        <end position="320"/>
    </location>
</feature>
<evidence type="ECO:0000256" key="1">
    <source>
        <dbReference type="SAM" id="Phobius"/>
    </source>
</evidence>
<protein>
    <recommendedName>
        <fullName evidence="4">Oligosaccharide repeat unit polymerase</fullName>
    </recommendedName>
</protein>
<gene>
    <name evidence="2" type="ORF">ACGRHZ_14355</name>
</gene>
<dbReference type="EMBL" id="JBIHSE010000001">
    <property type="protein sequence ID" value="MFH0272493.1"/>
    <property type="molecule type" value="Genomic_DNA"/>
</dbReference>